<comment type="caution">
    <text evidence="4">The sequence shown here is derived from an EMBL/GenBank/DDBJ whole genome shotgun (WGS) entry which is preliminary data.</text>
</comment>
<dbReference type="SUPFAM" id="SSF53448">
    <property type="entry name" value="Nucleotide-diphospho-sugar transferases"/>
    <property type="match status" value="1"/>
</dbReference>
<dbReference type="RefSeq" id="WP_117748101.1">
    <property type="nucleotide sequence ID" value="NZ_QSTF01000028.1"/>
</dbReference>
<dbReference type="PANTHER" id="PTHR22916:SF51">
    <property type="entry name" value="GLYCOSYLTRANSFERASE EPSH-RELATED"/>
    <property type="match status" value="1"/>
</dbReference>
<evidence type="ECO:0000256" key="2">
    <source>
        <dbReference type="ARBA" id="ARBA00022679"/>
    </source>
</evidence>
<evidence type="ECO:0000256" key="1">
    <source>
        <dbReference type="ARBA" id="ARBA00022676"/>
    </source>
</evidence>
<dbReference type="Proteomes" id="UP000260780">
    <property type="component" value="Unassembled WGS sequence"/>
</dbReference>
<dbReference type="CDD" id="cd00761">
    <property type="entry name" value="Glyco_tranf_GTA_type"/>
    <property type="match status" value="1"/>
</dbReference>
<protein>
    <submittedName>
        <fullName evidence="4">Glycosyltransferase family 2 protein</fullName>
    </submittedName>
</protein>
<dbReference type="EMBL" id="QSTF01000028">
    <property type="protein sequence ID" value="RGM38507.1"/>
    <property type="molecule type" value="Genomic_DNA"/>
</dbReference>
<keyword evidence="1" id="KW-0328">Glycosyltransferase</keyword>
<dbReference type="AlphaFoldDB" id="A0A3E4W8I6"/>
<keyword evidence="2 4" id="KW-0808">Transferase</keyword>
<gene>
    <name evidence="4" type="ORF">DXC17_10745</name>
</gene>
<feature type="domain" description="Glycosyltransferase 2-like" evidence="3">
    <location>
        <begin position="10"/>
        <end position="129"/>
    </location>
</feature>
<dbReference type="Pfam" id="PF00535">
    <property type="entry name" value="Glycos_transf_2"/>
    <property type="match status" value="1"/>
</dbReference>
<organism evidence="4 5">
    <name type="scientific">Phocaeicola plebeius</name>
    <dbReference type="NCBI Taxonomy" id="310297"/>
    <lineage>
        <taxon>Bacteria</taxon>
        <taxon>Pseudomonadati</taxon>
        <taxon>Bacteroidota</taxon>
        <taxon>Bacteroidia</taxon>
        <taxon>Bacteroidales</taxon>
        <taxon>Bacteroidaceae</taxon>
        <taxon>Phocaeicola</taxon>
    </lineage>
</organism>
<evidence type="ECO:0000313" key="4">
    <source>
        <dbReference type="EMBL" id="RGM38507.1"/>
    </source>
</evidence>
<dbReference type="GO" id="GO:0016758">
    <property type="term" value="F:hexosyltransferase activity"/>
    <property type="evidence" value="ECO:0007669"/>
    <property type="project" value="UniProtKB-ARBA"/>
</dbReference>
<dbReference type="InterPro" id="IPR029044">
    <property type="entry name" value="Nucleotide-diphossugar_trans"/>
</dbReference>
<reference evidence="4 5" key="1">
    <citation type="submission" date="2018-08" db="EMBL/GenBank/DDBJ databases">
        <title>A genome reference for cultivated species of the human gut microbiota.</title>
        <authorList>
            <person name="Zou Y."/>
            <person name="Xue W."/>
            <person name="Luo G."/>
        </authorList>
    </citation>
    <scope>NUCLEOTIDE SEQUENCE [LARGE SCALE GENOMIC DNA]</scope>
    <source>
        <strain evidence="4 5">OM08-14</strain>
    </source>
</reference>
<dbReference type="Gene3D" id="3.90.550.10">
    <property type="entry name" value="Spore Coat Polysaccharide Biosynthesis Protein SpsA, Chain A"/>
    <property type="match status" value="1"/>
</dbReference>
<evidence type="ECO:0000313" key="5">
    <source>
        <dbReference type="Proteomes" id="UP000260780"/>
    </source>
</evidence>
<accession>A0A3E4W8I6</accession>
<proteinExistence type="predicted"/>
<dbReference type="InterPro" id="IPR001173">
    <property type="entry name" value="Glyco_trans_2-like"/>
</dbReference>
<name>A0A3E4W8I6_9BACT</name>
<dbReference type="PANTHER" id="PTHR22916">
    <property type="entry name" value="GLYCOSYLTRANSFERASE"/>
    <property type="match status" value="1"/>
</dbReference>
<evidence type="ECO:0000259" key="3">
    <source>
        <dbReference type="Pfam" id="PF00535"/>
    </source>
</evidence>
<sequence length="325" mass="38697">MNNNIYPLVSIVIPVFGVEKYIEKCSRSLFEQDYPDIEFIFVNDHTTDNSIKILESLIKEYPQREKDIYIINKQQNEGLPQARATGLKYCHGSYIIHVDSDDWVEPNYISSLVQKALESKAEIVWCDYLIETTTQSEQIINNYETDSQIEILKKLLTGEFHSAVWNKLISKNLYTPETEFTRFNQLEDLVLTTQHFLNAKKWAYVPRLLYHYRINNTSLSFSDKRIKKRCYEEYYNFKKVLHYLKKKNINLSELEPVLSNRINGLKMALLKYPENRDFEEIKSFYPESIKNLYSLHAPFLGKFKLYLFAKFNLKIIYKLLDYIHR</sequence>